<feature type="compositionally biased region" description="Polar residues" evidence="7">
    <location>
        <begin position="611"/>
        <end position="620"/>
    </location>
</feature>
<feature type="compositionally biased region" description="Polar residues" evidence="7">
    <location>
        <begin position="577"/>
        <end position="590"/>
    </location>
</feature>
<protein>
    <recommendedName>
        <fullName evidence="9">Sodium/calcium exchanger membrane region domain-containing protein</fullName>
    </recommendedName>
</protein>
<feature type="transmembrane region" description="Helical" evidence="8">
    <location>
        <begin position="1030"/>
        <end position="1051"/>
    </location>
</feature>
<keyword evidence="6 8" id="KW-0472">Membrane</keyword>
<sequence>MSPSTRRQHLGLRNRPPPALQIPRRKPYRAARAFYLTLLLAACYLAITLFTRPWVAVPAEPGVSLYKRSDIGALVGQDEDDCRLVHRSSDKCAFIYAHCPTDEAGFFTYLDLYYCRLSNAKPVAFTILIAWLAVLFSTIGIAASDFFCINLSTIASVLGMSESMAGVTLLAFGNGSPDVFSTFAAMGTGSGSLAIGELIGAAGFITAVVAGSMALIRPFQVARKSFIRDVGFFVVAAAFSMTFMYDGRLQLWECVAMVVFYISYVIFVVAWHWWIGRRRQRREREAAARGHFIGVDDELDVEQEHYHDDPDEVPPRPGISRGASHEDFHALEHGVDLPYGEEGNEDEEEEARDRWLSELNSNMRLSRPPARSRRNTLTPIRPSLVGALEFQAVLSSLQKSRNIQTIPMHSRRFSDDPTFTSAQQQQHMSSSPDPAQRPPYDVHQGSGSTSPYTRPIHSHLDVPLSAPGRLRAVSANDADSLRVDHDTRQLSRELSRTRTPKLSDHGDSHHERSKPTSLLDIPAPPEPSSFHVPNFEISQASPRREPPPDSPGSAKPRSPDHLAVPGASRHDYFGNRSLGSPYQLSPQDSPRTVPKARQLPKIEIPRGRPRSQGSTPSTSPFPAYRDDISPVGTGPPSLLLPPPASPEVAPLDDTNPIEETNTKRPLKWWPYRVLPPPGVLISALFPTIYHWGEKTIWEKMLGVVAAPSVLLLTITLPVVETSNDDESSEVKDSSLDSHRTKSSQANGGLKSANISINGEGQSPGTLHNHGSLAVQGTTGKGTSASIAITTEQHHRHNYSAHAAKYNSPLIVLTDSTDQLQDRDSAPQLLQEEPETYEDTIPTSENWNRWLVITQLFLAPLFCVLSIYTQSPSDITPRWLVLPALVSLLVSLIILIPYLLTTTPDRRPPPIYRTILSLAGFVVSIAWISTIASQVVGALKALAVIANISHAIMGLTIFAVGNSLGDLVADITVARLGYPVMALSACFGGPMLNILLGIGLSGSYILITGAQHRYHKHPDKKFKFKPYELEVADTLIVSGITLLITLVGLLIAVPLNKWTFSKRIGWTLIAIWTLSTVGNVVLEVTGGWEAWRKKES</sequence>
<feature type="transmembrane region" description="Helical" evidence="8">
    <location>
        <begin position="250"/>
        <end position="274"/>
    </location>
</feature>
<evidence type="ECO:0000256" key="6">
    <source>
        <dbReference type="ARBA" id="ARBA00023136"/>
    </source>
</evidence>
<dbReference type="Proteomes" id="UP000799441">
    <property type="component" value="Unassembled WGS sequence"/>
</dbReference>
<feature type="transmembrane region" description="Helical" evidence="8">
    <location>
        <begin position="1063"/>
        <end position="1083"/>
    </location>
</feature>
<evidence type="ECO:0000256" key="1">
    <source>
        <dbReference type="ARBA" id="ARBA00004141"/>
    </source>
</evidence>
<feature type="transmembrane region" description="Helical" evidence="8">
    <location>
        <begin position="154"/>
        <end position="173"/>
    </location>
</feature>
<dbReference type="GO" id="GO:0016020">
    <property type="term" value="C:membrane"/>
    <property type="evidence" value="ECO:0007669"/>
    <property type="project" value="UniProtKB-SubCell"/>
</dbReference>
<comment type="caution">
    <text evidence="10">The sequence shown here is derived from an EMBL/GenBank/DDBJ whole genome shotgun (WGS) entry which is preliminary data.</text>
</comment>
<feature type="transmembrane region" description="Helical" evidence="8">
    <location>
        <begin position="940"/>
        <end position="959"/>
    </location>
</feature>
<accession>A0A9P4QIG3</accession>
<dbReference type="GO" id="GO:0006874">
    <property type="term" value="P:intracellular calcium ion homeostasis"/>
    <property type="evidence" value="ECO:0007669"/>
    <property type="project" value="TreeGrafter"/>
</dbReference>
<feature type="transmembrane region" description="Helical" evidence="8">
    <location>
        <begin position="193"/>
        <end position="214"/>
    </location>
</feature>
<feature type="transmembrane region" description="Helical" evidence="8">
    <location>
        <begin position="979"/>
        <end position="1009"/>
    </location>
</feature>
<evidence type="ECO:0000256" key="3">
    <source>
        <dbReference type="ARBA" id="ARBA00022448"/>
    </source>
</evidence>
<gene>
    <name evidence="10" type="ORF">K431DRAFT_260191</name>
</gene>
<dbReference type="PANTHER" id="PTHR12266">
    <property type="entry name" value="NA+/CA2+ K+ INDEPENDENT EXCHANGER"/>
    <property type="match status" value="1"/>
</dbReference>
<dbReference type="Pfam" id="PF01699">
    <property type="entry name" value="Na_Ca_ex"/>
    <property type="match status" value="2"/>
</dbReference>
<keyword evidence="5 8" id="KW-1133">Transmembrane helix</keyword>
<feature type="region of interest" description="Disordered" evidence="7">
    <location>
        <begin position="476"/>
        <end position="637"/>
    </location>
</feature>
<feature type="transmembrane region" description="Helical" evidence="8">
    <location>
        <begin position="33"/>
        <end position="55"/>
    </location>
</feature>
<comment type="subcellular location">
    <subcellularLocation>
        <location evidence="1">Membrane</location>
        <topology evidence="1">Multi-pass membrane protein</topology>
    </subcellularLocation>
</comment>
<evidence type="ECO:0000313" key="10">
    <source>
        <dbReference type="EMBL" id="KAF2725486.1"/>
    </source>
</evidence>
<proteinExistence type="inferred from homology"/>
<keyword evidence="11" id="KW-1185">Reference proteome</keyword>
<dbReference type="InterPro" id="IPR004837">
    <property type="entry name" value="NaCa_Exmemb"/>
</dbReference>
<dbReference type="OrthoDB" id="407410at2759"/>
<dbReference type="Gene3D" id="1.20.1420.30">
    <property type="entry name" value="NCX, central ion-binding region"/>
    <property type="match status" value="2"/>
</dbReference>
<feature type="transmembrane region" description="Helical" evidence="8">
    <location>
        <begin position="226"/>
        <end position="244"/>
    </location>
</feature>
<name>A0A9P4QIG3_9PEZI</name>
<dbReference type="InterPro" id="IPR044880">
    <property type="entry name" value="NCX_ion-bd_dom_sf"/>
</dbReference>
<feature type="domain" description="Sodium/calcium exchanger membrane region" evidence="9">
    <location>
        <begin position="916"/>
        <end position="1076"/>
    </location>
</feature>
<reference evidence="10" key="1">
    <citation type="journal article" date="2020" name="Stud. Mycol.">
        <title>101 Dothideomycetes genomes: a test case for predicting lifestyles and emergence of pathogens.</title>
        <authorList>
            <person name="Haridas S."/>
            <person name="Albert R."/>
            <person name="Binder M."/>
            <person name="Bloem J."/>
            <person name="Labutti K."/>
            <person name="Salamov A."/>
            <person name="Andreopoulos B."/>
            <person name="Baker S."/>
            <person name="Barry K."/>
            <person name="Bills G."/>
            <person name="Bluhm B."/>
            <person name="Cannon C."/>
            <person name="Castanera R."/>
            <person name="Culley D."/>
            <person name="Daum C."/>
            <person name="Ezra D."/>
            <person name="Gonzalez J."/>
            <person name="Henrissat B."/>
            <person name="Kuo A."/>
            <person name="Liang C."/>
            <person name="Lipzen A."/>
            <person name="Lutzoni F."/>
            <person name="Magnuson J."/>
            <person name="Mondo S."/>
            <person name="Nolan M."/>
            <person name="Ohm R."/>
            <person name="Pangilinan J."/>
            <person name="Park H.-J."/>
            <person name="Ramirez L."/>
            <person name="Alfaro M."/>
            <person name="Sun H."/>
            <person name="Tritt A."/>
            <person name="Yoshinaga Y."/>
            <person name="Zwiers L.-H."/>
            <person name="Turgeon B."/>
            <person name="Goodwin S."/>
            <person name="Spatafora J."/>
            <person name="Crous P."/>
            <person name="Grigoriev I."/>
        </authorList>
    </citation>
    <scope>NUCLEOTIDE SEQUENCE</scope>
    <source>
        <strain evidence="10">CBS 116435</strain>
    </source>
</reference>
<keyword evidence="4 8" id="KW-0812">Transmembrane</keyword>
<feature type="region of interest" description="Disordered" evidence="7">
    <location>
        <begin position="722"/>
        <end position="751"/>
    </location>
</feature>
<feature type="region of interest" description="Disordered" evidence="7">
    <location>
        <begin position="303"/>
        <end position="323"/>
    </location>
</feature>
<evidence type="ECO:0000256" key="4">
    <source>
        <dbReference type="ARBA" id="ARBA00022692"/>
    </source>
</evidence>
<dbReference type="InterPro" id="IPR051359">
    <property type="entry name" value="CaCA_antiporter"/>
</dbReference>
<feature type="compositionally biased region" description="Polar residues" evidence="7">
    <location>
        <begin position="742"/>
        <end position="751"/>
    </location>
</feature>
<evidence type="ECO:0000256" key="7">
    <source>
        <dbReference type="SAM" id="MobiDB-lite"/>
    </source>
</evidence>
<evidence type="ECO:0000256" key="8">
    <source>
        <dbReference type="SAM" id="Phobius"/>
    </source>
</evidence>
<feature type="transmembrane region" description="Helical" evidence="8">
    <location>
        <begin position="123"/>
        <end position="142"/>
    </location>
</feature>
<feature type="domain" description="Sodium/calcium exchanger membrane region" evidence="9">
    <location>
        <begin position="130"/>
        <end position="269"/>
    </location>
</feature>
<evidence type="ECO:0000256" key="2">
    <source>
        <dbReference type="ARBA" id="ARBA00008170"/>
    </source>
</evidence>
<feature type="compositionally biased region" description="Basic and acidic residues" evidence="7">
    <location>
        <begin position="479"/>
        <end position="514"/>
    </location>
</feature>
<feature type="transmembrane region" description="Helical" evidence="8">
    <location>
        <begin position="879"/>
        <end position="898"/>
    </location>
</feature>
<feature type="region of interest" description="Disordered" evidence="7">
    <location>
        <begin position="405"/>
        <end position="462"/>
    </location>
</feature>
<evidence type="ECO:0000313" key="11">
    <source>
        <dbReference type="Proteomes" id="UP000799441"/>
    </source>
</evidence>
<comment type="similarity">
    <text evidence="2">Belongs to the Ca(2+):cation antiporter (CaCA) (TC 2.A.19) family.</text>
</comment>
<evidence type="ECO:0000259" key="9">
    <source>
        <dbReference type="Pfam" id="PF01699"/>
    </source>
</evidence>
<dbReference type="EMBL" id="MU003767">
    <property type="protein sequence ID" value="KAF2725486.1"/>
    <property type="molecule type" value="Genomic_DNA"/>
</dbReference>
<dbReference type="PANTHER" id="PTHR12266:SF0">
    <property type="entry name" value="MITOCHONDRIAL SODIUM_CALCIUM EXCHANGER PROTEIN"/>
    <property type="match status" value="1"/>
</dbReference>
<feature type="compositionally biased region" description="Basic and acidic residues" evidence="7">
    <location>
        <begin position="728"/>
        <end position="739"/>
    </location>
</feature>
<feature type="transmembrane region" description="Helical" evidence="8">
    <location>
        <begin position="910"/>
        <end position="928"/>
    </location>
</feature>
<keyword evidence="3" id="KW-0813">Transport</keyword>
<feature type="compositionally biased region" description="Polar residues" evidence="7">
    <location>
        <begin position="417"/>
        <end position="433"/>
    </location>
</feature>
<organism evidence="10 11">
    <name type="scientific">Polychaeton citri CBS 116435</name>
    <dbReference type="NCBI Taxonomy" id="1314669"/>
    <lineage>
        <taxon>Eukaryota</taxon>
        <taxon>Fungi</taxon>
        <taxon>Dikarya</taxon>
        <taxon>Ascomycota</taxon>
        <taxon>Pezizomycotina</taxon>
        <taxon>Dothideomycetes</taxon>
        <taxon>Dothideomycetidae</taxon>
        <taxon>Capnodiales</taxon>
        <taxon>Capnodiaceae</taxon>
        <taxon>Polychaeton</taxon>
    </lineage>
</organism>
<dbReference type="GO" id="GO:0008324">
    <property type="term" value="F:monoatomic cation transmembrane transporter activity"/>
    <property type="evidence" value="ECO:0007669"/>
    <property type="project" value="TreeGrafter"/>
</dbReference>
<dbReference type="AlphaFoldDB" id="A0A9P4QIG3"/>
<feature type="transmembrane region" description="Helical" evidence="8">
    <location>
        <begin position="849"/>
        <end position="867"/>
    </location>
</feature>
<evidence type="ECO:0000256" key="5">
    <source>
        <dbReference type="ARBA" id="ARBA00022989"/>
    </source>
</evidence>